<dbReference type="Pfam" id="PF18962">
    <property type="entry name" value="Por_Secre_tail"/>
    <property type="match status" value="1"/>
</dbReference>
<dbReference type="Proteomes" id="UP000182124">
    <property type="component" value="Unassembled WGS sequence"/>
</dbReference>
<evidence type="ECO:0000256" key="1">
    <source>
        <dbReference type="ARBA" id="ARBA00022729"/>
    </source>
</evidence>
<dbReference type="NCBIfam" id="TIGR04183">
    <property type="entry name" value="Por_Secre_tail"/>
    <property type="match status" value="1"/>
</dbReference>
<gene>
    <name evidence="4" type="ORF">SAMN02927925_01952</name>
</gene>
<keyword evidence="1 2" id="KW-0732">Signal</keyword>
<accession>A0A1G4VXA2</accession>
<feature type="domain" description="Secretion system C-terminal sorting" evidence="3">
    <location>
        <begin position="43"/>
        <end position="112"/>
    </location>
</feature>
<dbReference type="EMBL" id="FMTY01000004">
    <property type="protein sequence ID" value="SCX13400.1"/>
    <property type="molecule type" value="Genomic_DNA"/>
</dbReference>
<sequence length="113" mass="12460">MKKNYIYIILIALSLFSLTVSAQEGKSATVGRTQESTIEGLSIYPNPTNGDKIYIVSKLALEKEIEIFDVLGKRILQTTISSKELNIGNLNAGVYIIKIREGEASATRKLIVK</sequence>
<feature type="signal peptide" evidence="2">
    <location>
        <begin position="1"/>
        <end position="22"/>
    </location>
</feature>
<proteinExistence type="predicted"/>
<protein>
    <submittedName>
        <fullName evidence="4">Por secretion system C-terminal sorting domain-containing protein</fullName>
    </submittedName>
</protein>
<evidence type="ECO:0000313" key="4">
    <source>
        <dbReference type="EMBL" id="SCX13400.1"/>
    </source>
</evidence>
<dbReference type="InterPro" id="IPR026444">
    <property type="entry name" value="Secre_tail"/>
</dbReference>
<dbReference type="eggNOG" id="COG2356">
    <property type="taxonomic scope" value="Bacteria"/>
</dbReference>
<name>A0A1G4VXA2_9FLAO</name>
<dbReference type="RefSeq" id="WP_035654274.1">
    <property type="nucleotide sequence ID" value="NZ_CBCSBQ010000001.1"/>
</dbReference>
<dbReference type="AlphaFoldDB" id="A0A1G4VXA2"/>
<organism evidence="4 5">
    <name type="scientific">Flavobacterium saliperosum</name>
    <dbReference type="NCBI Taxonomy" id="329186"/>
    <lineage>
        <taxon>Bacteria</taxon>
        <taxon>Pseudomonadati</taxon>
        <taxon>Bacteroidota</taxon>
        <taxon>Flavobacteriia</taxon>
        <taxon>Flavobacteriales</taxon>
        <taxon>Flavobacteriaceae</taxon>
        <taxon>Flavobacterium</taxon>
    </lineage>
</organism>
<evidence type="ECO:0000259" key="3">
    <source>
        <dbReference type="Pfam" id="PF18962"/>
    </source>
</evidence>
<evidence type="ECO:0000313" key="5">
    <source>
        <dbReference type="Proteomes" id="UP000182124"/>
    </source>
</evidence>
<feature type="chain" id="PRO_5010237841" evidence="2">
    <location>
        <begin position="23"/>
        <end position="113"/>
    </location>
</feature>
<evidence type="ECO:0000256" key="2">
    <source>
        <dbReference type="SAM" id="SignalP"/>
    </source>
</evidence>
<reference evidence="4 5" key="1">
    <citation type="submission" date="2016-10" db="EMBL/GenBank/DDBJ databases">
        <authorList>
            <person name="de Groot N.N."/>
        </authorList>
    </citation>
    <scope>NUCLEOTIDE SEQUENCE [LARGE SCALE GENOMIC DNA]</scope>
    <source>
        <strain evidence="4 5">CGMCC 1.3801</strain>
    </source>
</reference>
<dbReference type="STRING" id="329186.SAMN02927925_01952"/>